<feature type="binding site" evidence="5">
    <location>
        <position position="99"/>
    </location>
    <ligand>
        <name>substrate</name>
    </ligand>
</feature>
<dbReference type="SUPFAM" id="SSF64288">
    <property type="entry name" value="Chorismate lyase-like"/>
    <property type="match status" value="1"/>
</dbReference>
<keyword evidence="3 5" id="KW-0456">Lyase</keyword>
<protein>
    <recommendedName>
        <fullName evidence="5">Probable chorismate pyruvate-lyase</fullName>
        <shortName evidence="5">CL</shortName>
        <shortName evidence="5">CPL</shortName>
        <ecNumber evidence="5">4.1.3.40</ecNumber>
    </recommendedName>
</protein>
<comment type="catalytic activity">
    <reaction evidence="5">
        <text>chorismate = 4-hydroxybenzoate + pyruvate</text>
        <dbReference type="Rhea" id="RHEA:16505"/>
        <dbReference type="ChEBI" id="CHEBI:15361"/>
        <dbReference type="ChEBI" id="CHEBI:17879"/>
        <dbReference type="ChEBI" id="CHEBI:29748"/>
        <dbReference type="EC" id="4.1.3.40"/>
    </reaction>
</comment>
<dbReference type="AlphaFoldDB" id="A0A2G9CD26"/>
<dbReference type="PANTHER" id="PTHR38683">
    <property type="entry name" value="CHORISMATE PYRUVATE-LYASE"/>
    <property type="match status" value="1"/>
</dbReference>
<dbReference type="GO" id="GO:0006744">
    <property type="term" value="P:ubiquinone biosynthetic process"/>
    <property type="evidence" value="ECO:0007669"/>
    <property type="project" value="UniProtKB-UniRule"/>
</dbReference>
<accession>A0A2G9CD26</accession>
<organism evidence="6 7">
    <name type="scientific">Roseateles chitinivorans</name>
    <dbReference type="NCBI Taxonomy" id="2917965"/>
    <lineage>
        <taxon>Bacteria</taxon>
        <taxon>Pseudomonadati</taxon>
        <taxon>Pseudomonadota</taxon>
        <taxon>Betaproteobacteria</taxon>
        <taxon>Burkholderiales</taxon>
        <taxon>Sphaerotilaceae</taxon>
        <taxon>Roseateles</taxon>
    </lineage>
</organism>
<evidence type="ECO:0000313" key="6">
    <source>
        <dbReference type="EMBL" id="PIM54242.1"/>
    </source>
</evidence>
<evidence type="ECO:0000256" key="5">
    <source>
        <dbReference type="HAMAP-Rule" id="MF_01632"/>
    </source>
</evidence>
<dbReference type="Gene3D" id="3.40.1410.10">
    <property type="entry name" value="Chorismate lyase-like"/>
    <property type="match status" value="1"/>
</dbReference>
<name>A0A2G9CD26_9BURK</name>
<evidence type="ECO:0000256" key="1">
    <source>
        <dbReference type="ARBA" id="ARBA00022490"/>
    </source>
</evidence>
<dbReference type="GO" id="GO:0005829">
    <property type="term" value="C:cytosol"/>
    <property type="evidence" value="ECO:0007669"/>
    <property type="project" value="TreeGrafter"/>
</dbReference>
<dbReference type="OrthoDB" id="8606430at2"/>
<reference evidence="6 7" key="1">
    <citation type="submission" date="2017-11" db="EMBL/GenBank/DDBJ databases">
        <title>Draft genome sequence of Mitsuaria sp. HWN-4.</title>
        <authorList>
            <person name="Gundlapally S.R."/>
        </authorList>
    </citation>
    <scope>NUCLEOTIDE SEQUENCE [LARGE SCALE GENOMIC DNA]</scope>
    <source>
        <strain evidence="6 7">HWN-4</strain>
    </source>
</reference>
<keyword evidence="4 5" id="KW-0670">Pyruvate</keyword>
<dbReference type="Pfam" id="PF04345">
    <property type="entry name" value="Chor_lyase"/>
    <property type="match status" value="1"/>
</dbReference>
<comment type="caution">
    <text evidence="5">Lacks conserved residue(s) required for the propagation of feature annotation.</text>
</comment>
<comment type="similarity">
    <text evidence="5">Belongs to the UbiC family.</text>
</comment>
<dbReference type="PANTHER" id="PTHR38683:SF1">
    <property type="entry name" value="CHORISMATE PYRUVATE-LYASE"/>
    <property type="match status" value="1"/>
</dbReference>
<gene>
    <name evidence="5" type="primary">ubiC</name>
    <name evidence="6" type="ORF">CS062_04860</name>
</gene>
<comment type="caution">
    <text evidence="6">The sequence shown here is derived from an EMBL/GenBank/DDBJ whole genome shotgun (WGS) entry which is preliminary data.</text>
</comment>
<dbReference type="HAMAP" id="MF_01632">
    <property type="entry name" value="UbiC"/>
    <property type="match status" value="1"/>
</dbReference>
<proteinExistence type="inferred from homology"/>
<evidence type="ECO:0000313" key="7">
    <source>
        <dbReference type="Proteomes" id="UP000231501"/>
    </source>
</evidence>
<comment type="subcellular location">
    <subcellularLocation>
        <location evidence="5">Cytoplasm</location>
    </subcellularLocation>
</comment>
<comment type="pathway">
    <text evidence="5">Cofactor biosynthesis; ubiquinone biosynthesis.</text>
</comment>
<dbReference type="Proteomes" id="UP000231501">
    <property type="component" value="Unassembled WGS sequence"/>
</dbReference>
<keyword evidence="7" id="KW-1185">Reference proteome</keyword>
<feature type="binding site" evidence="5">
    <location>
        <position position="164"/>
    </location>
    <ligand>
        <name>substrate</name>
    </ligand>
</feature>
<evidence type="ECO:0000256" key="2">
    <source>
        <dbReference type="ARBA" id="ARBA00022688"/>
    </source>
</evidence>
<sequence>MGIADRWGLRAWLRAPGSLSKRLAATGRRYEVLVLRQTVAPLRPQERAALGLPRRGLTVVREVLLHVDGQPLVWARSAVHGHSLAGPWKALKGLGSRPLGHLLYDDPRIHRSELQPRRVTRHGATHRQMQRQWLAATGTEAPARMQWSRNSVFTRHGQQLRVMEMFVPDVALRDPGPLRRKSRPRR</sequence>
<evidence type="ECO:0000256" key="4">
    <source>
        <dbReference type="ARBA" id="ARBA00023317"/>
    </source>
</evidence>
<dbReference type="UniPathway" id="UPA00232"/>
<dbReference type="RefSeq" id="WP_091729518.1">
    <property type="nucleotide sequence ID" value="NZ_PEOG01000011.1"/>
</dbReference>
<comment type="function">
    <text evidence="5">Removes the pyruvyl group from chorismate, with concomitant aromatization of the ring, to provide 4-hydroxybenzoate (4HB) for the ubiquinone pathway.</text>
</comment>
<evidence type="ECO:0000256" key="3">
    <source>
        <dbReference type="ARBA" id="ARBA00023239"/>
    </source>
</evidence>
<dbReference type="GO" id="GO:0008813">
    <property type="term" value="F:chorismate lyase activity"/>
    <property type="evidence" value="ECO:0007669"/>
    <property type="project" value="UniProtKB-UniRule"/>
</dbReference>
<dbReference type="EC" id="4.1.3.40" evidence="5"/>
<dbReference type="GO" id="GO:0042866">
    <property type="term" value="P:pyruvate biosynthetic process"/>
    <property type="evidence" value="ECO:0007669"/>
    <property type="project" value="UniProtKB-UniRule"/>
</dbReference>
<dbReference type="InterPro" id="IPR028978">
    <property type="entry name" value="Chorismate_lyase_/UTRA_dom_sf"/>
</dbReference>
<feature type="binding site" evidence="5">
    <location>
        <position position="61"/>
    </location>
    <ligand>
        <name>substrate</name>
    </ligand>
</feature>
<keyword evidence="2 5" id="KW-0831">Ubiquinone biosynthesis</keyword>
<dbReference type="InterPro" id="IPR007440">
    <property type="entry name" value="Chorismate--pyruvate_lyase"/>
</dbReference>
<keyword evidence="1 5" id="KW-0963">Cytoplasm</keyword>
<dbReference type="EMBL" id="PEOG01000011">
    <property type="protein sequence ID" value="PIM54242.1"/>
    <property type="molecule type" value="Genomic_DNA"/>
</dbReference>